<evidence type="ECO:0000313" key="7">
    <source>
        <dbReference type="Proteomes" id="UP001219525"/>
    </source>
</evidence>
<proteinExistence type="predicted"/>
<name>A0AAD6YS06_9AGAR</name>
<evidence type="ECO:0000313" key="6">
    <source>
        <dbReference type="EMBL" id="KAJ7227336.1"/>
    </source>
</evidence>
<dbReference type="GO" id="GO:1901907">
    <property type="term" value="P:diadenosine pentaphosphate catabolic process"/>
    <property type="evidence" value="ECO:0007669"/>
    <property type="project" value="TreeGrafter"/>
</dbReference>
<evidence type="ECO:0000256" key="3">
    <source>
        <dbReference type="ARBA" id="ARBA00022801"/>
    </source>
</evidence>
<accession>A0AAD6YS06</accession>
<feature type="domain" description="Nudix hydrolase" evidence="5">
    <location>
        <begin position="9"/>
        <end position="131"/>
    </location>
</feature>
<evidence type="ECO:0000256" key="1">
    <source>
        <dbReference type="ARBA" id="ARBA00001946"/>
    </source>
</evidence>
<gene>
    <name evidence="6" type="ORF">GGX14DRAFT_531034</name>
</gene>
<dbReference type="GO" id="GO:1901909">
    <property type="term" value="P:diadenosine hexaphosphate catabolic process"/>
    <property type="evidence" value="ECO:0007669"/>
    <property type="project" value="TreeGrafter"/>
</dbReference>
<dbReference type="GO" id="GO:0005634">
    <property type="term" value="C:nucleus"/>
    <property type="evidence" value="ECO:0007669"/>
    <property type="project" value="TreeGrafter"/>
</dbReference>
<dbReference type="GO" id="GO:0008486">
    <property type="term" value="F:diphosphoinositol-polyphosphate diphosphatase activity"/>
    <property type="evidence" value="ECO:0007669"/>
    <property type="project" value="TreeGrafter"/>
</dbReference>
<dbReference type="InterPro" id="IPR047198">
    <property type="entry name" value="DDP-like_NUDIX"/>
</dbReference>
<evidence type="ECO:0000256" key="4">
    <source>
        <dbReference type="ARBA" id="ARBA00022842"/>
    </source>
</evidence>
<dbReference type="EMBL" id="JARJCW010000003">
    <property type="protein sequence ID" value="KAJ7227336.1"/>
    <property type="molecule type" value="Genomic_DNA"/>
</dbReference>
<organism evidence="6 7">
    <name type="scientific">Mycena pura</name>
    <dbReference type="NCBI Taxonomy" id="153505"/>
    <lineage>
        <taxon>Eukaryota</taxon>
        <taxon>Fungi</taxon>
        <taxon>Dikarya</taxon>
        <taxon>Basidiomycota</taxon>
        <taxon>Agaricomycotina</taxon>
        <taxon>Agaricomycetes</taxon>
        <taxon>Agaricomycetidae</taxon>
        <taxon>Agaricales</taxon>
        <taxon>Marasmiineae</taxon>
        <taxon>Mycenaceae</taxon>
        <taxon>Mycena</taxon>
    </lineage>
</organism>
<dbReference type="SUPFAM" id="SSF55811">
    <property type="entry name" value="Nudix"/>
    <property type="match status" value="1"/>
</dbReference>
<dbReference type="Proteomes" id="UP001219525">
    <property type="component" value="Unassembled WGS sequence"/>
</dbReference>
<comment type="cofactor">
    <cofactor evidence="1">
        <name>Mg(2+)</name>
        <dbReference type="ChEBI" id="CHEBI:18420"/>
    </cofactor>
</comment>
<protein>
    <submittedName>
        <fullName evidence="6">NUDIX hydrolase domain-like protein</fullName>
    </submittedName>
</protein>
<dbReference type="PANTHER" id="PTHR12629:SF0">
    <property type="entry name" value="DIPHOSPHOINOSITOL-POLYPHOSPHATE DIPHOSPHATASE"/>
    <property type="match status" value="1"/>
</dbReference>
<dbReference type="CDD" id="cd04666">
    <property type="entry name" value="NUDIX_DIPP2_like_Nudt4"/>
    <property type="match status" value="1"/>
</dbReference>
<dbReference type="Gene3D" id="3.90.79.10">
    <property type="entry name" value="Nucleoside Triphosphate Pyrophosphohydrolase"/>
    <property type="match status" value="1"/>
</dbReference>
<dbReference type="InterPro" id="IPR020084">
    <property type="entry name" value="NUDIX_hydrolase_CS"/>
</dbReference>
<dbReference type="GO" id="GO:0046872">
    <property type="term" value="F:metal ion binding"/>
    <property type="evidence" value="ECO:0007669"/>
    <property type="project" value="UniProtKB-KW"/>
</dbReference>
<reference evidence="6" key="1">
    <citation type="submission" date="2023-03" db="EMBL/GenBank/DDBJ databases">
        <title>Massive genome expansion in bonnet fungi (Mycena s.s.) driven by repeated elements and novel gene families across ecological guilds.</title>
        <authorList>
            <consortium name="Lawrence Berkeley National Laboratory"/>
            <person name="Harder C.B."/>
            <person name="Miyauchi S."/>
            <person name="Viragh M."/>
            <person name="Kuo A."/>
            <person name="Thoen E."/>
            <person name="Andreopoulos B."/>
            <person name="Lu D."/>
            <person name="Skrede I."/>
            <person name="Drula E."/>
            <person name="Henrissat B."/>
            <person name="Morin E."/>
            <person name="Kohler A."/>
            <person name="Barry K."/>
            <person name="LaButti K."/>
            <person name="Morin E."/>
            <person name="Salamov A."/>
            <person name="Lipzen A."/>
            <person name="Mereny Z."/>
            <person name="Hegedus B."/>
            <person name="Baldrian P."/>
            <person name="Stursova M."/>
            <person name="Weitz H."/>
            <person name="Taylor A."/>
            <person name="Grigoriev I.V."/>
            <person name="Nagy L.G."/>
            <person name="Martin F."/>
            <person name="Kauserud H."/>
        </authorList>
    </citation>
    <scope>NUCLEOTIDE SEQUENCE</scope>
    <source>
        <strain evidence="6">9144</strain>
    </source>
</reference>
<dbReference type="Pfam" id="PF00293">
    <property type="entry name" value="NUDIX"/>
    <property type="match status" value="1"/>
</dbReference>
<dbReference type="InterPro" id="IPR015797">
    <property type="entry name" value="NUDIX_hydrolase-like_dom_sf"/>
</dbReference>
<dbReference type="GO" id="GO:0000298">
    <property type="term" value="F:endopolyphosphatase activity"/>
    <property type="evidence" value="ECO:0007669"/>
    <property type="project" value="TreeGrafter"/>
</dbReference>
<dbReference type="PANTHER" id="PTHR12629">
    <property type="entry name" value="DIPHOSPHOINOSITOL POLYPHOSPHATE PHOSPHOHYDROLASE"/>
    <property type="match status" value="1"/>
</dbReference>
<dbReference type="GO" id="GO:0005737">
    <property type="term" value="C:cytoplasm"/>
    <property type="evidence" value="ECO:0007669"/>
    <property type="project" value="TreeGrafter"/>
</dbReference>
<keyword evidence="3 6" id="KW-0378">Hydrolase</keyword>
<keyword evidence="7" id="KW-1185">Reference proteome</keyword>
<comment type="caution">
    <text evidence="6">The sequence shown here is derived from an EMBL/GenBank/DDBJ whole genome shotgun (WGS) entry which is preliminary data.</text>
</comment>
<dbReference type="PROSITE" id="PS51462">
    <property type="entry name" value="NUDIX"/>
    <property type="match status" value="1"/>
</dbReference>
<keyword evidence="4" id="KW-0460">Magnesium</keyword>
<dbReference type="GO" id="GO:1901911">
    <property type="term" value="P:adenosine 5'-(hexahydrogen pentaphosphate) catabolic process"/>
    <property type="evidence" value="ECO:0007669"/>
    <property type="project" value="TreeGrafter"/>
</dbReference>
<dbReference type="GO" id="GO:0071543">
    <property type="term" value="P:diphosphoinositol polyphosphate metabolic process"/>
    <property type="evidence" value="ECO:0007669"/>
    <property type="project" value="TreeGrafter"/>
</dbReference>
<dbReference type="InterPro" id="IPR000086">
    <property type="entry name" value="NUDIX_hydrolase_dom"/>
</dbReference>
<dbReference type="GO" id="GO:0034431">
    <property type="term" value="F:bis(5'-adenosyl)-hexaphosphatase activity"/>
    <property type="evidence" value="ECO:0007669"/>
    <property type="project" value="TreeGrafter"/>
</dbReference>
<evidence type="ECO:0000259" key="5">
    <source>
        <dbReference type="PROSITE" id="PS51462"/>
    </source>
</evidence>
<keyword evidence="2" id="KW-0479">Metal-binding</keyword>
<dbReference type="GO" id="GO:0034432">
    <property type="term" value="F:bis(5'-adenosyl)-pentaphosphatase activity"/>
    <property type="evidence" value="ECO:0007669"/>
    <property type="project" value="TreeGrafter"/>
</dbReference>
<dbReference type="PROSITE" id="PS00893">
    <property type="entry name" value="NUDIX_BOX"/>
    <property type="match status" value="1"/>
</dbReference>
<dbReference type="AlphaFoldDB" id="A0AAD6YS06"/>
<sequence length="136" mass="15460">MGTKGRATPRVVCCAIPIARTAAKILLITSRKRPDNWVLPKGGWEASDERLENAATREALEEAGARGTITRFVTTQQSPSTIYHFYELDVVELDQDWLEDAERRREWVDYAEAVRRLEWKAELANGIRMCSLAPAR</sequence>
<evidence type="ECO:0000256" key="2">
    <source>
        <dbReference type="ARBA" id="ARBA00022723"/>
    </source>
</evidence>